<accession>A0A840I6S2</accession>
<name>A0A840I6S2_9PROT</name>
<gene>
    <name evidence="1" type="ORF">GGQ59_002716</name>
</gene>
<dbReference type="RefSeq" id="WP_183819485.1">
    <property type="nucleotide sequence ID" value="NZ_JACHOB010000006.1"/>
</dbReference>
<dbReference type="SUPFAM" id="SSF54285">
    <property type="entry name" value="MoaD/ThiS"/>
    <property type="match status" value="1"/>
</dbReference>
<dbReference type="Proteomes" id="UP000563524">
    <property type="component" value="Unassembled WGS sequence"/>
</dbReference>
<organism evidence="1 2">
    <name type="scientific">Parvularcula dongshanensis</name>
    <dbReference type="NCBI Taxonomy" id="1173995"/>
    <lineage>
        <taxon>Bacteria</taxon>
        <taxon>Pseudomonadati</taxon>
        <taxon>Pseudomonadota</taxon>
        <taxon>Alphaproteobacteria</taxon>
        <taxon>Parvularculales</taxon>
        <taxon>Parvularculaceae</taxon>
        <taxon>Parvularcula</taxon>
    </lineage>
</organism>
<protein>
    <submittedName>
        <fullName evidence="1">Molybdopterin converting factor small subunit</fullName>
    </submittedName>
</protein>
<dbReference type="InterPro" id="IPR016155">
    <property type="entry name" value="Mopterin_synth/thiamin_S_b"/>
</dbReference>
<evidence type="ECO:0000313" key="1">
    <source>
        <dbReference type="EMBL" id="MBB4660172.1"/>
    </source>
</evidence>
<dbReference type="AlphaFoldDB" id="A0A840I6S2"/>
<dbReference type="InterPro" id="IPR003749">
    <property type="entry name" value="ThiS/MoaD-like"/>
</dbReference>
<dbReference type="Pfam" id="PF02597">
    <property type="entry name" value="ThiS"/>
    <property type="match status" value="1"/>
</dbReference>
<sequence>MHVIFLGKFGDRFGPEAEIETDGLSTVADVMKRFDEDGALTASSTICVLDEEVVKPSAVIFGARELAFLPPVSGG</sequence>
<dbReference type="EMBL" id="JACHOB010000006">
    <property type="protein sequence ID" value="MBB4660172.1"/>
    <property type="molecule type" value="Genomic_DNA"/>
</dbReference>
<keyword evidence="2" id="KW-1185">Reference proteome</keyword>
<comment type="caution">
    <text evidence="1">The sequence shown here is derived from an EMBL/GenBank/DDBJ whole genome shotgun (WGS) entry which is preliminary data.</text>
</comment>
<reference evidence="1 2" key="1">
    <citation type="submission" date="2020-08" db="EMBL/GenBank/DDBJ databases">
        <title>Genomic Encyclopedia of Type Strains, Phase IV (KMG-IV): sequencing the most valuable type-strain genomes for metagenomic binning, comparative biology and taxonomic classification.</title>
        <authorList>
            <person name="Goeker M."/>
        </authorList>
    </citation>
    <scope>NUCLEOTIDE SEQUENCE [LARGE SCALE GENOMIC DNA]</scope>
    <source>
        <strain evidence="1 2">DSM 102850</strain>
    </source>
</reference>
<evidence type="ECO:0000313" key="2">
    <source>
        <dbReference type="Proteomes" id="UP000563524"/>
    </source>
</evidence>
<proteinExistence type="predicted"/>
<dbReference type="Gene3D" id="3.10.20.30">
    <property type="match status" value="1"/>
</dbReference>
<dbReference type="InterPro" id="IPR012675">
    <property type="entry name" value="Beta-grasp_dom_sf"/>
</dbReference>